<keyword evidence="6" id="KW-0503">Monooxygenase</keyword>
<reference evidence="7 8" key="1">
    <citation type="journal article" date="2016" name="Nat. Commun.">
        <title>Ectomycorrhizal ecology is imprinted in the genome of the dominant symbiotic fungus Cenococcum geophilum.</title>
        <authorList>
            <consortium name="DOE Joint Genome Institute"/>
            <person name="Peter M."/>
            <person name="Kohler A."/>
            <person name="Ohm R.A."/>
            <person name="Kuo A."/>
            <person name="Krutzmann J."/>
            <person name="Morin E."/>
            <person name="Arend M."/>
            <person name="Barry K.W."/>
            <person name="Binder M."/>
            <person name="Choi C."/>
            <person name="Clum A."/>
            <person name="Copeland A."/>
            <person name="Grisel N."/>
            <person name="Haridas S."/>
            <person name="Kipfer T."/>
            <person name="LaButti K."/>
            <person name="Lindquist E."/>
            <person name="Lipzen A."/>
            <person name="Maire R."/>
            <person name="Meier B."/>
            <person name="Mihaltcheva S."/>
            <person name="Molinier V."/>
            <person name="Murat C."/>
            <person name="Poggeler S."/>
            <person name="Quandt C.A."/>
            <person name="Sperisen C."/>
            <person name="Tritt A."/>
            <person name="Tisserant E."/>
            <person name="Crous P.W."/>
            <person name="Henrissat B."/>
            <person name="Nehls U."/>
            <person name="Egli S."/>
            <person name="Spatafora J.W."/>
            <person name="Grigoriev I.V."/>
            <person name="Martin F.M."/>
        </authorList>
    </citation>
    <scope>NUCLEOTIDE SEQUENCE [LARGE SCALE GENOMIC DNA]</scope>
    <source>
        <strain evidence="7 8">CBS 207.34</strain>
    </source>
</reference>
<keyword evidence="3" id="KW-0479">Metal-binding</keyword>
<gene>
    <name evidence="7" type="ORF">AOQ84DRAFT_339427</name>
</gene>
<dbReference type="GO" id="GO:0004497">
    <property type="term" value="F:monooxygenase activity"/>
    <property type="evidence" value="ECO:0007669"/>
    <property type="project" value="UniProtKB-KW"/>
</dbReference>
<dbReference type="OrthoDB" id="1470350at2759"/>
<dbReference type="SUPFAM" id="SSF48264">
    <property type="entry name" value="Cytochrome P450"/>
    <property type="match status" value="1"/>
</dbReference>
<dbReference type="Gene3D" id="1.10.630.10">
    <property type="entry name" value="Cytochrome P450"/>
    <property type="match status" value="1"/>
</dbReference>
<dbReference type="PANTHER" id="PTHR24287">
    <property type="entry name" value="P450, PUTATIVE (EUROFUNG)-RELATED"/>
    <property type="match status" value="1"/>
</dbReference>
<dbReference type="AlphaFoldDB" id="A0A8E2JU02"/>
<dbReference type="InterPro" id="IPR036396">
    <property type="entry name" value="Cyt_P450_sf"/>
</dbReference>
<dbReference type="Proteomes" id="UP000250140">
    <property type="component" value="Unassembled WGS sequence"/>
</dbReference>
<accession>A0A8E2JU02</accession>
<keyword evidence="4" id="KW-0560">Oxidoreductase</keyword>
<dbReference type="InterPro" id="IPR047146">
    <property type="entry name" value="Cyt_P450_E_CYP52_fungi"/>
</dbReference>
<proteinExistence type="inferred from homology"/>
<dbReference type="GO" id="GO:0020037">
    <property type="term" value="F:heme binding"/>
    <property type="evidence" value="ECO:0007669"/>
    <property type="project" value="InterPro"/>
</dbReference>
<evidence type="ECO:0000256" key="2">
    <source>
        <dbReference type="ARBA" id="ARBA00010617"/>
    </source>
</evidence>
<dbReference type="EMBL" id="KV749513">
    <property type="protein sequence ID" value="OCL09094.1"/>
    <property type="molecule type" value="Genomic_DNA"/>
</dbReference>
<keyword evidence="5" id="KW-0408">Iron</keyword>
<sequence>MASIKTAISLLFITFILYRIFLAVRSRFYHYLAFRKYGCLPPPSLPQKDPIFGIDLILEFFRTIRDHCRMQTIQANHARYGHTFQSSPFGSRVVSTIAMRNIQAVFATDMESFGIGATRHMSTQPLLGHGIISSDGPRWKRSRGLIQPVFTRRNLESLENFEVHVNRMMERIPRNGETVDLRPLFAKLILDSSSEFIFGESVNSLLSDSPENIKFLECFNYAKSGVGVRFFLGRMRFLYRDKKFWDACKYVNDWTQKRVDRAIEHDERGERGERYVLAYELARQTTDRDALRQELLNVFFAAHDSAAIALTSIMFDLARHPAAWAKLREEVLAQLGMEAPVTFEALKGLTYLRWVVNESAFAVFPLSAFFSASSTPFP</sequence>
<dbReference type="GO" id="GO:0005506">
    <property type="term" value="F:iron ion binding"/>
    <property type="evidence" value="ECO:0007669"/>
    <property type="project" value="InterPro"/>
</dbReference>
<organism evidence="7 8">
    <name type="scientific">Glonium stellatum</name>
    <dbReference type="NCBI Taxonomy" id="574774"/>
    <lineage>
        <taxon>Eukaryota</taxon>
        <taxon>Fungi</taxon>
        <taxon>Dikarya</taxon>
        <taxon>Ascomycota</taxon>
        <taxon>Pezizomycotina</taxon>
        <taxon>Dothideomycetes</taxon>
        <taxon>Pleosporomycetidae</taxon>
        <taxon>Gloniales</taxon>
        <taxon>Gloniaceae</taxon>
        <taxon>Glonium</taxon>
    </lineage>
</organism>
<protein>
    <submittedName>
        <fullName evidence="7">Cytochrome P450</fullName>
    </submittedName>
</protein>
<keyword evidence="8" id="KW-1185">Reference proteome</keyword>
<name>A0A8E2JU02_9PEZI</name>
<comment type="cofactor">
    <cofactor evidence="1">
        <name>heme</name>
        <dbReference type="ChEBI" id="CHEBI:30413"/>
    </cofactor>
</comment>
<dbReference type="GO" id="GO:0016705">
    <property type="term" value="F:oxidoreductase activity, acting on paired donors, with incorporation or reduction of molecular oxygen"/>
    <property type="evidence" value="ECO:0007669"/>
    <property type="project" value="InterPro"/>
</dbReference>
<dbReference type="InterPro" id="IPR001128">
    <property type="entry name" value="Cyt_P450"/>
</dbReference>
<evidence type="ECO:0000256" key="6">
    <source>
        <dbReference type="ARBA" id="ARBA00023033"/>
    </source>
</evidence>
<evidence type="ECO:0000313" key="8">
    <source>
        <dbReference type="Proteomes" id="UP000250140"/>
    </source>
</evidence>
<evidence type="ECO:0000256" key="1">
    <source>
        <dbReference type="ARBA" id="ARBA00001971"/>
    </source>
</evidence>
<evidence type="ECO:0000256" key="4">
    <source>
        <dbReference type="ARBA" id="ARBA00023002"/>
    </source>
</evidence>
<evidence type="ECO:0000313" key="7">
    <source>
        <dbReference type="EMBL" id="OCL09094.1"/>
    </source>
</evidence>
<evidence type="ECO:0000256" key="3">
    <source>
        <dbReference type="ARBA" id="ARBA00022723"/>
    </source>
</evidence>
<dbReference type="PANTHER" id="PTHR24287:SF17">
    <property type="entry name" value="P450, PUTATIVE (EUROFUNG)-RELATED"/>
    <property type="match status" value="1"/>
</dbReference>
<dbReference type="Pfam" id="PF00067">
    <property type="entry name" value="p450"/>
    <property type="match status" value="1"/>
</dbReference>
<comment type="similarity">
    <text evidence="2">Belongs to the cytochrome P450 family.</text>
</comment>
<evidence type="ECO:0000256" key="5">
    <source>
        <dbReference type="ARBA" id="ARBA00023004"/>
    </source>
</evidence>